<keyword evidence="2 4" id="KW-0472">Membrane</keyword>
<dbReference type="InterPro" id="IPR006664">
    <property type="entry name" value="OMP_bac"/>
</dbReference>
<dbReference type="InterPro" id="IPR036737">
    <property type="entry name" value="OmpA-like_sf"/>
</dbReference>
<dbReference type="Gene3D" id="2.120.10.30">
    <property type="entry name" value="TolB, C-terminal domain"/>
    <property type="match status" value="1"/>
</dbReference>
<comment type="caution">
    <text evidence="6">The sequence shown here is derived from an EMBL/GenBank/DDBJ whole genome shotgun (WGS) entry which is preliminary data.</text>
</comment>
<feature type="domain" description="OmpA-like" evidence="5">
    <location>
        <begin position="531"/>
        <end position="649"/>
    </location>
</feature>
<keyword evidence="7" id="KW-1185">Reference proteome</keyword>
<accession>A0A9X1VFX2</accession>
<dbReference type="InterPro" id="IPR011659">
    <property type="entry name" value="WD40"/>
</dbReference>
<dbReference type="SUPFAM" id="SSF48452">
    <property type="entry name" value="TPR-like"/>
    <property type="match status" value="1"/>
</dbReference>
<dbReference type="PANTHER" id="PTHR30329:SF21">
    <property type="entry name" value="LIPOPROTEIN YIAD-RELATED"/>
    <property type="match status" value="1"/>
</dbReference>
<evidence type="ECO:0000256" key="1">
    <source>
        <dbReference type="ARBA" id="ARBA00004442"/>
    </source>
</evidence>
<dbReference type="InterPro" id="IPR011042">
    <property type="entry name" value="6-blade_b-propeller_TolB-like"/>
</dbReference>
<organism evidence="6 7">
    <name type="scientific">Hymenobacter cyanobacteriorum</name>
    <dbReference type="NCBI Taxonomy" id="2926463"/>
    <lineage>
        <taxon>Bacteria</taxon>
        <taxon>Pseudomonadati</taxon>
        <taxon>Bacteroidota</taxon>
        <taxon>Cytophagia</taxon>
        <taxon>Cytophagales</taxon>
        <taxon>Hymenobacteraceae</taxon>
        <taxon>Hymenobacter</taxon>
    </lineage>
</organism>
<dbReference type="Gene3D" id="3.30.1330.60">
    <property type="entry name" value="OmpA-like domain"/>
    <property type="match status" value="1"/>
</dbReference>
<proteinExistence type="predicted"/>
<dbReference type="GO" id="GO:0009279">
    <property type="term" value="C:cell outer membrane"/>
    <property type="evidence" value="ECO:0007669"/>
    <property type="project" value="UniProtKB-SubCell"/>
</dbReference>
<evidence type="ECO:0000256" key="3">
    <source>
        <dbReference type="ARBA" id="ARBA00023237"/>
    </source>
</evidence>
<dbReference type="SUPFAM" id="SSF103088">
    <property type="entry name" value="OmpA-like"/>
    <property type="match status" value="1"/>
</dbReference>
<evidence type="ECO:0000256" key="4">
    <source>
        <dbReference type="PROSITE-ProRule" id="PRU00473"/>
    </source>
</evidence>
<protein>
    <submittedName>
        <fullName evidence="6">OmpA family protein</fullName>
    </submittedName>
</protein>
<evidence type="ECO:0000313" key="6">
    <source>
        <dbReference type="EMBL" id="MCI1188429.1"/>
    </source>
</evidence>
<dbReference type="RefSeq" id="WP_241936688.1">
    <property type="nucleotide sequence ID" value="NZ_JALBGC010000003.1"/>
</dbReference>
<dbReference type="EMBL" id="JALBGC010000003">
    <property type="protein sequence ID" value="MCI1188429.1"/>
    <property type="molecule type" value="Genomic_DNA"/>
</dbReference>
<dbReference type="PANTHER" id="PTHR30329">
    <property type="entry name" value="STATOR ELEMENT OF FLAGELLAR MOTOR COMPLEX"/>
    <property type="match status" value="1"/>
</dbReference>
<comment type="subcellular location">
    <subcellularLocation>
        <location evidence="1">Cell outer membrane</location>
    </subcellularLocation>
</comment>
<evidence type="ECO:0000313" key="7">
    <source>
        <dbReference type="Proteomes" id="UP001139193"/>
    </source>
</evidence>
<dbReference type="PRINTS" id="PR01021">
    <property type="entry name" value="OMPADOMAIN"/>
</dbReference>
<dbReference type="Gene3D" id="1.25.40.10">
    <property type="entry name" value="Tetratricopeptide repeat domain"/>
    <property type="match status" value="1"/>
</dbReference>
<sequence length="650" mass="69682">MSKLLFTCVAAGSVALLSGCATSGGIKGDKQFARGQYELAIPLYKAEAAKGQNAAIANYRIGEAYRLSNRVELAEPFYKEAIDGKVKNADAGYHYAEALRANGKFDEAAAQFATYATSGGNRNLAARAESASKDALASKEVAAIKNAYEVMPVDALNSPSSDFGGTMMASTGELVFASGRDNQKKYLGNGESYLDLYAIKFDNAAAMTGGTARKLEGPFNSENRLEASATYTPDGHTMVFARSNTGKKNDYRGPDGSKTTLQSVDLWISYYKAGAWSEPILANINDRTADDFSPAFAPDGTTLYFASGRKGGQGGNDLYRATLGPNGRFSPAENLGESINSAGNDNFPGVAPDGTLYFASDGRPGVGKLDIFMVKAGKPVNLGADVNSPADDFAPVPLTNETGLFSSNRAGGKGSDDEYMYKKKSLKLVTFYADGTVLERDDKAKTTLPVAGATVTVTSANGQRQTATSGPDGKFSVKLDSVTNYSFIAERPGDFAARTSLNTSGRKPSQAQLPNPMNDVKLPVTLTLNKIILAKAIEVKDILYDYNKFDIRPDAAIRLDTLVQTLVDNPKISIELSSHTDSRGKDAYNLKLSQQRAQAAVDYIVSKGIDKARITAKGYGETRPLIPNAKTEEEYQRNRRTEFKVTRVAN</sequence>
<dbReference type="InterPro" id="IPR006665">
    <property type="entry name" value="OmpA-like"/>
</dbReference>
<evidence type="ECO:0000259" key="5">
    <source>
        <dbReference type="PROSITE" id="PS51123"/>
    </source>
</evidence>
<name>A0A9X1VFX2_9BACT</name>
<dbReference type="SUPFAM" id="SSF49478">
    <property type="entry name" value="Cna protein B-type domain"/>
    <property type="match status" value="1"/>
</dbReference>
<dbReference type="InterPro" id="IPR050330">
    <property type="entry name" value="Bact_OuterMem_StrucFunc"/>
</dbReference>
<reference evidence="6" key="1">
    <citation type="submission" date="2022-03" db="EMBL/GenBank/DDBJ databases">
        <title>Bacterial whole genome sequence for Hymenobacter sp. DH14.</title>
        <authorList>
            <person name="Le V."/>
        </authorList>
    </citation>
    <scope>NUCLEOTIDE SEQUENCE</scope>
    <source>
        <strain evidence="6">DH14</strain>
    </source>
</reference>
<dbReference type="PROSITE" id="PS51123">
    <property type="entry name" value="OMPA_2"/>
    <property type="match status" value="1"/>
</dbReference>
<gene>
    <name evidence="6" type="ORF">MON38_13445</name>
</gene>
<dbReference type="Proteomes" id="UP001139193">
    <property type="component" value="Unassembled WGS sequence"/>
</dbReference>
<keyword evidence="3" id="KW-0998">Cell outer membrane</keyword>
<dbReference type="CDD" id="cd07185">
    <property type="entry name" value="OmpA_C-like"/>
    <property type="match status" value="1"/>
</dbReference>
<evidence type="ECO:0000256" key="2">
    <source>
        <dbReference type="ARBA" id="ARBA00023136"/>
    </source>
</evidence>
<dbReference type="AlphaFoldDB" id="A0A9X1VFX2"/>
<dbReference type="SUPFAM" id="SSF82171">
    <property type="entry name" value="DPP6 N-terminal domain-like"/>
    <property type="match status" value="1"/>
</dbReference>
<dbReference type="PROSITE" id="PS51257">
    <property type="entry name" value="PROKAR_LIPOPROTEIN"/>
    <property type="match status" value="1"/>
</dbReference>
<dbReference type="Pfam" id="PF00691">
    <property type="entry name" value="OmpA"/>
    <property type="match status" value="1"/>
</dbReference>
<dbReference type="InterPro" id="IPR011990">
    <property type="entry name" value="TPR-like_helical_dom_sf"/>
</dbReference>
<dbReference type="Pfam" id="PF07676">
    <property type="entry name" value="PD40"/>
    <property type="match status" value="2"/>
</dbReference>